<reference evidence="1 2" key="1">
    <citation type="journal article" date="2016" name="Sci. Rep.">
        <title>Peltaster fructicola genome reveals evolution from an invasive phytopathogen to an ectophytic parasite.</title>
        <authorList>
            <person name="Xu C."/>
            <person name="Chen H."/>
            <person name="Gleason M.L."/>
            <person name="Xu J.R."/>
            <person name="Liu H."/>
            <person name="Zhang R."/>
            <person name="Sun G."/>
        </authorList>
    </citation>
    <scope>NUCLEOTIDE SEQUENCE [LARGE SCALE GENOMIC DNA]</scope>
    <source>
        <strain evidence="1 2">LNHT1506</strain>
    </source>
</reference>
<protein>
    <recommendedName>
        <fullName evidence="3">Metallo-beta-lactamase domain-containing protein</fullName>
    </recommendedName>
</protein>
<dbReference type="Proteomes" id="UP000503462">
    <property type="component" value="Chromosome 4"/>
</dbReference>
<accession>A0A6H0Y209</accession>
<proteinExistence type="predicted"/>
<dbReference type="InterPro" id="IPR036866">
    <property type="entry name" value="RibonucZ/Hydroxyglut_hydro"/>
</dbReference>
<dbReference type="PANTHER" id="PTHR36142:SF5">
    <property type="entry name" value="METALLO-BETA-LACTAMASE DOMAIN-CONTAINING PROTEIN"/>
    <property type="match status" value="1"/>
</dbReference>
<evidence type="ECO:0008006" key="3">
    <source>
        <dbReference type="Google" id="ProtNLM"/>
    </source>
</evidence>
<evidence type="ECO:0000313" key="2">
    <source>
        <dbReference type="Proteomes" id="UP000503462"/>
    </source>
</evidence>
<gene>
    <name evidence="1" type="ORF">AMS68_006426</name>
</gene>
<sequence length="365" mass="40209">MSISVRKLNADTTFLFTFSSETDQDSNLRVLVDPWLAGDSSWLHPAFQLSSHTVAPAISSLGELQHDIDLIIISQDKPDHCHKKTLCSWPKDRPIDIFTTPAAARKIKEWKHFDADRIHELAPYNVADQQSIKRILSPRGAGELSIANLATKKDLTGLHNAIAFTYQPCKILRSSIPPTDIALSTPPESPKLLRTPQDTLSTPTLRARIRSYSSLRSMARRPRTPIASPPHTPDDSRCMSCIYTPHGVSPSLIQPYLHYHLAASNALPLTLLVHSMVEERNPWFMGGIVAAGAPGGVELVRTLGGKVKHWVAAHDEEKDNSGVSVKMLKTQRYGMTEVQNLLAHGGYGDVKLAGLDSGEELRMLG</sequence>
<name>A0A6H0Y209_9PEZI</name>
<dbReference type="EMBL" id="CP051142">
    <property type="protein sequence ID" value="QIX00909.1"/>
    <property type="molecule type" value="Genomic_DNA"/>
</dbReference>
<dbReference type="AlphaFoldDB" id="A0A6H0Y209"/>
<evidence type="ECO:0000313" key="1">
    <source>
        <dbReference type="EMBL" id="QIX00909.1"/>
    </source>
</evidence>
<dbReference type="Gene3D" id="3.60.15.10">
    <property type="entry name" value="Ribonuclease Z/Hydroxyacylglutathione hydrolase-like"/>
    <property type="match status" value="1"/>
</dbReference>
<keyword evidence="2" id="KW-1185">Reference proteome</keyword>
<dbReference type="OrthoDB" id="332863at2759"/>
<dbReference type="SUPFAM" id="SSF56281">
    <property type="entry name" value="Metallo-hydrolase/oxidoreductase"/>
    <property type="match status" value="1"/>
</dbReference>
<organism evidence="1 2">
    <name type="scientific">Peltaster fructicola</name>
    <dbReference type="NCBI Taxonomy" id="286661"/>
    <lineage>
        <taxon>Eukaryota</taxon>
        <taxon>Fungi</taxon>
        <taxon>Dikarya</taxon>
        <taxon>Ascomycota</taxon>
        <taxon>Pezizomycotina</taxon>
        <taxon>Dothideomycetes</taxon>
        <taxon>Dothideomycetes incertae sedis</taxon>
        <taxon>Peltaster</taxon>
    </lineage>
</organism>
<dbReference type="PANTHER" id="PTHR36142">
    <property type="entry name" value="METALLO-HYDROLASE/OXIDOREDUCTASE SUPERFAMILY PROTEIN"/>
    <property type="match status" value="1"/>
</dbReference>